<dbReference type="EMBL" id="GG697241">
    <property type="protein sequence ID" value="EET89827.1"/>
    <property type="molecule type" value="Genomic_DNA"/>
</dbReference>
<protein>
    <recommendedName>
        <fullName evidence="3">DUF424 domain-containing protein</fullName>
    </recommendedName>
</protein>
<dbReference type="InterPro" id="IPR007355">
    <property type="entry name" value="DUF424"/>
</dbReference>
<proteinExistence type="predicted"/>
<reference evidence="1 2" key="1">
    <citation type="journal article" date="2009" name="Genome Biol.">
        <title>Community-wide analysis of microbial genome sequence signatures.</title>
        <authorList>
            <person name="Dick G.J."/>
            <person name="Andersson A.F."/>
            <person name="Baker B.J."/>
            <person name="Simmons S.L."/>
            <person name="Thomas B.C."/>
            <person name="Yelton A.P."/>
            <person name="Banfield J.F."/>
        </authorList>
    </citation>
    <scope>NUCLEOTIDE SEQUENCE [LARGE SCALE GENOMIC DNA]</scope>
    <source>
        <strain evidence="1">ARMAN-2</strain>
    </source>
</reference>
<evidence type="ECO:0000313" key="2">
    <source>
        <dbReference type="Proteomes" id="UP000332487"/>
    </source>
</evidence>
<evidence type="ECO:0000313" key="1">
    <source>
        <dbReference type="EMBL" id="EET89827.1"/>
    </source>
</evidence>
<dbReference type="Gene3D" id="3.30.1860.10">
    <property type="entry name" value="uncharacterized conserved protein from methanopyrus kandleri domain like"/>
    <property type="match status" value="1"/>
</dbReference>
<organism evidence="1 2">
    <name type="scientific">Candidatus Micrarchaeum acidiphilum ARMAN-2</name>
    <dbReference type="NCBI Taxonomy" id="425595"/>
    <lineage>
        <taxon>Archaea</taxon>
        <taxon>Candidatus Micrarchaeota</taxon>
        <taxon>Candidatus Micrarchaeia</taxon>
        <taxon>Candidatus Micrarchaeales</taxon>
        <taxon>Candidatus Micrarchaeaceae</taxon>
        <taxon>Candidatus Micrarchaeum</taxon>
    </lineage>
</organism>
<dbReference type="Pfam" id="PF04242">
    <property type="entry name" value="DUF424"/>
    <property type="match status" value="1"/>
</dbReference>
<reference evidence="1 2" key="2">
    <citation type="journal article" date="2010" name="Proc. Natl. Acad. Sci. U.S.A.">
        <title>Enigmatic, ultrasmall, uncultivated Archaea.</title>
        <authorList>
            <person name="Baker B.J."/>
            <person name="Comolli L.R."/>
            <person name="Dick G.J."/>
            <person name="Hauser L.J."/>
            <person name="Hyatt D."/>
            <person name="Dill B.D."/>
            <person name="Land M.L."/>
            <person name="Verberkmoes N.C."/>
            <person name="Hettich R.L."/>
            <person name="Banfield J.F."/>
        </authorList>
    </citation>
    <scope>NUCLEOTIDE SEQUENCE [LARGE SCALE GENOMIC DNA]</scope>
    <source>
        <strain evidence="1">ARMAN-2</strain>
    </source>
</reference>
<accession>C7DIQ3</accession>
<sequence length="103" mass="11625">MIYYKEHVLEEGVIIAICDENLIDKVLEDGDLFIDVASYSDFYKGELIDPNAEVKLNLREFDSANVIGSESVAFAIKNFLIGKDNVKMVGEVPYAQSYKVKKQ</sequence>
<dbReference type="Proteomes" id="UP000332487">
    <property type="component" value="Unassembled WGS sequence"/>
</dbReference>
<dbReference type="AlphaFoldDB" id="C7DIQ3"/>
<evidence type="ECO:0008006" key="3">
    <source>
        <dbReference type="Google" id="ProtNLM"/>
    </source>
</evidence>
<name>C7DIQ3_MICA2</name>
<keyword evidence="2" id="KW-1185">Reference proteome</keyword>
<gene>
    <name evidence="1" type="ORF">UNLARM2_0941</name>
</gene>